<reference evidence="1" key="1">
    <citation type="journal article" date="2020" name="Stud. Mycol.">
        <title>101 Dothideomycetes genomes: a test case for predicting lifestyles and emergence of pathogens.</title>
        <authorList>
            <person name="Haridas S."/>
            <person name="Albert R."/>
            <person name="Binder M."/>
            <person name="Bloem J."/>
            <person name="Labutti K."/>
            <person name="Salamov A."/>
            <person name="Andreopoulos B."/>
            <person name="Baker S."/>
            <person name="Barry K."/>
            <person name="Bills G."/>
            <person name="Bluhm B."/>
            <person name="Cannon C."/>
            <person name="Castanera R."/>
            <person name="Culley D."/>
            <person name="Daum C."/>
            <person name="Ezra D."/>
            <person name="Gonzalez J."/>
            <person name="Henrissat B."/>
            <person name="Kuo A."/>
            <person name="Liang C."/>
            <person name="Lipzen A."/>
            <person name="Lutzoni F."/>
            <person name="Magnuson J."/>
            <person name="Mondo S."/>
            <person name="Nolan M."/>
            <person name="Ohm R."/>
            <person name="Pangilinan J."/>
            <person name="Park H.-J."/>
            <person name="Ramirez L."/>
            <person name="Alfaro M."/>
            <person name="Sun H."/>
            <person name="Tritt A."/>
            <person name="Yoshinaga Y."/>
            <person name="Zwiers L.-H."/>
            <person name="Turgeon B."/>
            <person name="Goodwin S."/>
            <person name="Spatafora J."/>
            <person name="Crous P."/>
            <person name="Grigoriev I."/>
        </authorList>
    </citation>
    <scope>NUCLEOTIDE SEQUENCE</scope>
    <source>
        <strain evidence="1">ATCC 200398</strain>
    </source>
</reference>
<name>A0ACB6QEW7_9PLEO</name>
<protein>
    <submittedName>
        <fullName evidence="1">Uncharacterized protein</fullName>
    </submittedName>
</protein>
<comment type="caution">
    <text evidence="1">The sequence shown here is derived from an EMBL/GenBank/DDBJ whole genome shotgun (WGS) entry which is preliminary data.</text>
</comment>
<keyword evidence="2" id="KW-1185">Reference proteome</keyword>
<dbReference type="Proteomes" id="UP000799755">
    <property type="component" value="Unassembled WGS sequence"/>
</dbReference>
<evidence type="ECO:0000313" key="1">
    <source>
        <dbReference type="EMBL" id="KAF2465466.1"/>
    </source>
</evidence>
<dbReference type="EMBL" id="MU003529">
    <property type="protein sequence ID" value="KAF2465466.1"/>
    <property type="molecule type" value="Genomic_DNA"/>
</dbReference>
<sequence length="435" mass="49670">MLSPASNAIFRLPEELRSEVLSYCSSSTVLNLCLASKALHAVFIDSIYHTIDLSTHNEGKWGIHYDYINVMLPDDHVKRTLTDRDVSVLLRQEKLISRLKKHPELGSKTRVLRWTLMDNTAFDGVLFVEPSHWTDVLWTTFKCFSHVIEIDLAFMTRYREQTEPPPLFRTATSISLAGLMSHDVVASILSFIDPSRLRHLKLNNLQTFADPPHILNTLQPEEIQLHQRDRPGAIQGYLSTLTGRCPTLCSLHISTTGQFLDTNISRTGPSVLGNQEFQDGNNQYIEIAAFLESVKGTLREFVFEHGPDFELFHISPTNPTWLPYSGLSLSDPLPMDVFFDSHILPVISSGPWPKLQQMFVRGVGQWKPIDPWQETSGLEEVAYLHRKIKEFHSRAEMIWNAVDRSKAEVVVEDEASRPFYRLRADTRRNMTGARD</sequence>
<organism evidence="1 2">
    <name type="scientific">Lindgomyces ingoldianus</name>
    <dbReference type="NCBI Taxonomy" id="673940"/>
    <lineage>
        <taxon>Eukaryota</taxon>
        <taxon>Fungi</taxon>
        <taxon>Dikarya</taxon>
        <taxon>Ascomycota</taxon>
        <taxon>Pezizomycotina</taxon>
        <taxon>Dothideomycetes</taxon>
        <taxon>Pleosporomycetidae</taxon>
        <taxon>Pleosporales</taxon>
        <taxon>Lindgomycetaceae</taxon>
        <taxon>Lindgomyces</taxon>
    </lineage>
</organism>
<accession>A0ACB6QEW7</accession>
<proteinExistence type="predicted"/>
<gene>
    <name evidence="1" type="ORF">BDR25DRAFT_84198</name>
</gene>
<evidence type="ECO:0000313" key="2">
    <source>
        <dbReference type="Proteomes" id="UP000799755"/>
    </source>
</evidence>